<reference evidence="2" key="1">
    <citation type="submission" date="2020-10" db="EMBL/GenBank/DDBJ databases">
        <authorList>
            <person name="Castelo-Branco R."/>
            <person name="Eusebio N."/>
            <person name="Adriana R."/>
            <person name="Vieira A."/>
            <person name="Brugerolle De Fraissinette N."/>
            <person name="Rezende De Castro R."/>
            <person name="Schneider M.P."/>
            <person name="Vasconcelos V."/>
            <person name="Leao P.N."/>
        </authorList>
    </citation>
    <scope>NUCLEOTIDE SEQUENCE</scope>
    <source>
        <strain evidence="2">LEGE 07157</strain>
    </source>
</reference>
<comment type="caution">
    <text evidence="2">The sequence shown here is derived from an EMBL/GenBank/DDBJ whole genome shotgun (WGS) entry which is preliminary data.</text>
</comment>
<accession>A0A8J7DZG1</accession>
<sequence>MTYAQKIANLFQMTDEVWARHANPWSVWTRYAALPLLILAVWSRIWLGWGAIAPTSIVLLWIWVNPRIFPKPQTTDNWASKAVLGERVWLNRQEVPIPKHHNPVIAFTNTINAIGFVICVWGLVTLAVYPTLLGLSWVILGKTWFLDRMVWLFDEMRDRQPHYRDWLY</sequence>
<dbReference type="EMBL" id="JADEWZ010000048">
    <property type="protein sequence ID" value="MBE9118479.1"/>
    <property type="molecule type" value="Genomic_DNA"/>
</dbReference>
<proteinExistence type="predicted"/>
<dbReference type="Pfam" id="PF20358">
    <property type="entry name" value="DUF6653"/>
    <property type="match status" value="1"/>
</dbReference>
<dbReference type="Proteomes" id="UP000654482">
    <property type="component" value="Unassembled WGS sequence"/>
</dbReference>
<dbReference type="InterPro" id="IPR046595">
    <property type="entry name" value="DUF6653"/>
</dbReference>
<keyword evidence="1" id="KW-0472">Membrane</keyword>
<feature type="transmembrane region" description="Helical" evidence="1">
    <location>
        <begin position="45"/>
        <end position="64"/>
    </location>
</feature>
<evidence type="ECO:0000256" key="1">
    <source>
        <dbReference type="SAM" id="Phobius"/>
    </source>
</evidence>
<keyword evidence="1" id="KW-1133">Transmembrane helix</keyword>
<gene>
    <name evidence="2" type="ORF">IQ249_21545</name>
</gene>
<feature type="transmembrane region" description="Helical" evidence="1">
    <location>
        <begin position="113"/>
        <end position="140"/>
    </location>
</feature>
<evidence type="ECO:0000313" key="3">
    <source>
        <dbReference type="Proteomes" id="UP000654482"/>
    </source>
</evidence>
<keyword evidence="1" id="KW-0812">Transmembrane</keyword>
<organism evidence="2 3">
    <name type="scientific">Lusitaniella coriacea LEGE 07157</name>
    <dbReference type="NCBI Taxonomy" id="945747"/>
    <lineage>
        <taxon>Bacteria</taxon>
        <taxon>Bacillati</taxon>
        <taxon>Cyanobacteriota</taxon>
        <taxon>Cyanophyceae</taxon>
        <taxon>Spirulinales</taxon>
        <taxon>Lusitaniellaceae</taxon>
        <taxon>Lusitaniella</taxon>
    </lineage>
</organism>
<protein>
    <submittedName>
        <fullName evidence="2">Uncharacterized protein</fullName>
    </submittedName>
</protein>
<name>A0A8J7DZG1_9CYAN</name>
<dbReference type="AlphaFoldDB" id="A0A8J7DZG1"/>
<dbReference type="RefSeq" id="WP_194031563.1">
    <property type="nucleotide sequence ID" value="NZ_JADEWZ010000048.1"/>
</dbReference>
<keyword evidence="3" id="KW-1185">Reference proteome</keyword>
<evidence type="ECO:0000313" key="2">
    <source>
        <dbReference type="EMBL" id="MBE9118479.1"/>
    </source>
</evidence>